<dbReference type="Proteomes" id="UP000254834">
    <property type="component" value="Chromosome"/>
</dbReference>
<evidence type="ECO:0000313" key="2">
    <source>
        <dbReference type="EMBL" id="AXK60342.1"/>
    </source>
</evidence>
<proteinExistence type="predicted"/>
<protein>
    <recommendedName>
        <fullName evidence="1">Nudix hydrolase domain-containing protein</fullName>
    </recommendedName>
</protein>
<feature type="domain" description="Nudix hydrolase" evidence="1">
    <location>
        <begin position="43"/>
        <end position="178"/>
    </location>
</feature>
<dbReference type="AlphaFoldDB" id="A0A345ZAM5"/>
<dbReference type="SUPFAM" id="SSF55811">
    <property type="entry name" value="Nudix"/>
    <property type="match status" value="1"/>
</dbReference>
<gene>
    <name evidence="2" type="ORF">C0J27_01075</name>
</gene>
<dbReference type="InterPro" id="IPR015797">
    <property type="entry name" value="NUDIX_hydrolase-like_dom_sf"/>
</dbReference>
<keyword evidence="3" id="KW-1185">Reference proteome</keyword>
<evidence type="ECO:0000259" key="1">
    <source>
        <dbReference type="PROSITE" id="PS51462"/>
    </source>
</evidence>
<dbReference type="RefSeq" id="WP_115585357.1">
    <property type="nucleotide sequence ID" value="NZ_CP025544.1"/>
</dbReference>
<dbReference type="Gene3D" id="3.90.79.10">
    <property type="entry name" value="Nucleoside Triphosphate Pyrophosphohydrolase"/>
    <property type="match status" value="1"/>
</dbReference>
<dbReference type="PROSITE" id="PS51462">
    <property type="entry name" value="NUDIX"/>
    <property type="match status" value="1"/>
</dbReference>
<accession>A0A345ZAM5</accession>
<sequence>MHRNQLLELLANYDPTPEEEVFKNRMIEFLQNHEDAFERSLAKGHITASAWLVSNDGTQALLMHHAKLDMWVQLGGHCDGQTDALAVAIKEAQEESGILSIEPMSHEIFDIDIHTIPANSKEAEHEHFDVRFILQVVSDEQYIQNSESKELRWVGLDKELLPTRERSVVRIFDKWKRLASYYLD</sequence>
<dbReference type="KEGG" id="cdes:C0J27_01075"/>
<reference evidence="2 3" key="1">
    <citation type="submission" date="2017-12" db="EMBL/GenBank/DDBJ databases">
        <title>Chromulinavorax destructans is a abundant pathogen of dominant heterotrophic picoflagllates.</title>
        <authorList>
            <person name="Deeg C.M."/>
            <person name="Zimmer M."/>
            <person name="Suttle C.A."/>
        </authorList>
    </citation>
    <scope>NUCLEOTIDE SEQUENCE [LARGE SCALE GENOMIC DNA]</scope>
    <source>
        <strain evidence="2 3">SeV1</strain>
    </source>
</reference>
<evidence type="ECO:0000313" key="3">
    <source>
        <dbReference type="Proteomes" id="UP000254834"/>
    </source>
</evidence>
<dbReference type="InterPro" id="IPR000086">
    <property type="entry name" value="NUDIX_hydrolase_dom"/>
</dbReference>
<name>A0A345ZAM5_9BACT</name>
<dbReference type="Pfam" id="PF00293">
    <property type="entry name" value="NUDIX"/>
    <property type="match status" value="1"/>
</dbReference>
<dbReference type="CDD" id="cd03674">
    <property type="entry name" value="NUDIX_Hydrolase"/>
    <property type="match status" value="1"/>
</dbReference>
<dbReference type="EMBL" id="CP025544">
    <property type="protein sequence ID" value="AXK60342.1"/>
    <property type="molecule type" value="Genomic_DNA"/>
</dbReference>
<dbReference type="OrthoDB" id="9787880at2"/>
<organism evidence="2 3">
    <name type="scientific">Candidatus Chromulinivorax destructor</name>
    <dbReference type="NCBI Taxonomy" id="2066483"/>
    <lineage>
        <taxon>Bacteria</taxon>
        <taxon>Candidatus Babelota</taxon>
        <taxon>Candidatus Babeliae</taxon>
        <taxon>Candidatus Babeliales</taxon>
        <taxon>Candidatus Chromulinivoraceae</taxon>
        <taxon>Candidatus Chromulinivorax</taxon>
    </lineage>
</organism>